<name>A0A7K3WIA3_9ACTN</name>
<dbReference type="PANTHER" id="PTHR35526">
    <property type="entry name" value="ANTI-SIGMA-F FACTOR RSBW-RELATED"/>
    <property type="match status" value="1"/>
</dbReference>
<dbReference type="Proteomes" id="UP000470470">
    <property type="component" value="Unassembled WGS sequence"/>
</dbReference>
<dbReference type="InterPro" id="IPR050267">
    <property type="entry name" value="Anti-sigma-factor_SerPK"/>
</dbReference>
<dbReference type="CDD" id="cd16936">
    <property type="entry name" value="HATPase_RsbW-like"/>
    <property type="match status" value="1"/>
</dbReference>
<gene>
    <name evidence="3" type="ORF">G1H19_19205</name>
</gene>
<keyword evidence="1" id="KW-0808">Transferase</keyword>
<dbReference type="Gene3D" id="3.30.565.10">
    <property type="entry name" value="Histidine kinase-like ATPase, C-terminal domain"/>
    <property type="match status" value="1"/>
</dbReference>
<proteinExistence type="predicted"/>
<keyword evidence="3" id="KW-0067">ATP-binding</keyword>
<dbReference type="InterPro" id="IPR003594">
    <property type="entry name" value="HATPase_dom"/>
</dbReference>
<evidence type="ECO:0000313" key="4">
    <source>
        <dbReference type="Proteomes" id="UP000470470"/>
    </source>
</evidence>
<dbReference type="Pfam" id="PF13581">
    <property type="entry name" value="HATPase_c_2"/>
    <property type="match status" value="1"/>
</dbReference>
<reference evidence="3 4" key="1">
    <citation type="submission" date="2020-02" db="EMBL/GenBank/DDBJ databases">
        <title>The whole genome sequence of CPCC 205119.</title>
        <authorList>
            <person name="Jiang Z."/>
        </authorList>
    </citation>
    <scope>NUCLEOTIDE SEQUENCE [LARGE SCALE GENOMIC DNA]</scope>
    <source>
        <strain evidence="3 4">CPCC 205119</strain>
    </source>
</reference>
<dbReference type="AlphaFoldDB" id="A0A7K3WIA3"/>
<organism evidence="3 4">
    <name type="scientific">Goekera deserti</name>
    <dbReference type="NCBI Taxonomy" id="2497753"/>
    <lineage>
        <taxon>Bacteria</taxon>
        <taxon>Bacillati</taxon>
        <taxon>Actinomycetota</taxon>
        <taxon>Actinomycetes</taxon>
        <taxon>Geodermatophilales</taxon>
        <taxon>Geodermatophilaceae</taxon>
        <taxon>Goekera</taxon>
    </lineage>
</organism>
<dbReference type="RefSeq" id="WP_152727292.1">
    <property type="nucleotide sequence ID" value="NZ_JAABOZ010000001.1"/>
</dbReference>
<evidence type="ECO:0000259" key="2">
    <source>
        <dbReference type="Pfam" id="PF13581"/>
    </source>
</evidence>
<keyword evidence="1" id="KW-0723">Serine/threonine-protein kinase</keyword>
<comment type="caution">
    <text evidence="3">The sequence shown here is derived from an EMBL/GenBank/DDBJ whole genome shotgun (WGS) entry which is preliminary data.</text>
</comment>
<dbReference type="EMBL" id="JAAGWK010000030">
    <property type="protein sequence ID" value="NEL56106.1"/>
    <property type="molecule type" value="Genomic_DNA"/>
</dbReference>
<feature type="domain" description="Histidine kinase/HSP90-like ATPase" evidence="2">
    <location>
        <begin position="52"/>
        <end position="137"/>
    </location>
</feature>
<keyword evidence="3" id="KW-0547">Nucleotide-binding</keyword>
<keyword evidence="1" id="KW-0418">Kinase</keyword>
<protein>
    <submittedName>
        <fullName evidence="3">ATP-binding protein</fullName>
    </submittedName>
</protein>
<dbReference type="SUPFAM" id="SSF55874">
    <property type="entry name" value="ATPase domain of HSP90 chaperone/DNA topoisomerase II/histidine kinase"/>
    <property type="match status" value="1"/>
</dbReference>
<dbReference type="InterPro" id="IPR036890">
    <property type="entry name" value="HATPase_C_sf"/>
</dbReference>
<keyword evidence="4" id="KW-1185">Reference proteome</keyword>
<dbReference type="PANTHER" id="PTHR35526:SF3">
    <property type="entry name" value="ANTI-SIGMA-F FACTOR RSBW"/>
    <property type="match status" value="1"/>
</dbReference>
<sequence length="145" mass="15781">MRASLWQRARPPAGYDLVWRRELHSLPQLAGLRAALRTTLTGSAVVLEPELDHWSERMVLVVDELASNALRHGAPPVDAVLSRRGEDWMIAVEDSSGDVPPTPAEGRDPARGGFGLYLVADLTSAHGWCAEQAVKTVWAVVHGVD</sequence>
<dbReference type="GO" id="GO:0005524">
    <property type="term" value="F:ATP binding"/>
    <property type="evidence" value="ECO:0007669"/>
    <property type="project" value="UniProtKB-KW"/>
</dbReference>
<evidence type="ECO:0000313" key="3">
    <source>
        <dbReference type="EMBL" id="NEL56106.1"/>
    </source>
</evidence>
<evidence type="ECO:0000256" key="1">
    <source>
        <dbReference type="ARBA" id="ARBA00022527"/>
    </source>
</evidence>
<dbReference type="GO" id="GO:0004674">
    <property type="term" value="F:protein serine/threonine kinase activity"/>
    <property type="evidence" value="ECO:0007669"/>
    <property type="project" value="UniProtKB-KW"/>
</dbReference>
<accession>A0A7K3WIA3</accession>